<dbReference type="AlphaFoldDB" id="A0A1M7R0H3"/>
<keyword evidence="2" id="KW-1185">Reference proteome</keyword>
<gene>
    <name evidence="1" type="ORF">SAMN05216499_1577</name>
</gene>
<sequence>MGETELYRRRSTAQDFDARANSLEMWELVIGGETKMSVRDAAAPGISLQKRMRTGIHGEILEDEFRARGALRNLMSRRRRVDFTSPDKVVSFRAQGFRRIMSTSSGRVSVDLTQQCRGRWSCAGMDESDAVLLVFFVLAELDFFLTSPLGDLSPI</sequence>
<reference evidence="1 2" key="1">
    <citation type="submission" date="2016-11" db="EMBL/GenBank/DDBJ databases">
        <authorList>
            <person name="Jaros S."/>
            <person name="Januszkiewicz K."/>
            <person name="Wedrychowicz H."/>
        </authorList>
    </citation>
    <scope>NUCLEOTIDE SEQUENCE [LARGE SCALE GENOMIC DNA]</scope>
    <source>
        <strain evidence="1 2">CGMCC 4.2025</strain>
    </source>
</reference>
<accession>A0A1M7R0H3</accession>
<evidence type="ECO:0000313" key="2">
    <source>
        <dbReference type="Proteomes" id="UP000184111"/>
    </source>
</evidence>
<dbReference type="EMBL" id="FRBI01000057">
    <property type="protein sequence ID" value="SHN37876.1"/>
    <property type="molecule type" value="Genomic_DNA"/>
</dbReference>
<proteinExistence type="predicted"/>
<dbReference type="Proteomes" id="UP000184111">
    <property type="component" value="Unassembled WGS sequence"/>
</dbReference>
<organism evidence="1 2">
    <name type="scientific">Actinacidiphila paucisporea</name>
    <dbReference type="NCBI Taxonomy" id="310782"/>
    <lineage>
        <taxon>Bacteria</taxon>
        <taxon>Bacillati</taxon>
        <taxon>Actinomycetota</taxon>
        <taxon>Actinomycetes</taxon>
        <taxon>Kitasatosporales</taxon>
        <taxon>Streptomycetaceae</taxon>
        <taxon>Actinacidiphila</taxon>
    </lineage>
</organism>
<evidence type="ECO:0000313" key="1">
    <source>
        <dbReference type="EMBL" id="SHN37876.1"/>
    </source>
</evidence>
<name>A0A1M7R0H3_9ACTN</name>
<dbReference type="RefSeq" id="WP_143172670.1">
    <property type="nucleotide sequence ID" value="NZ_FRBI01000057.1"/>
</dbReference>
<protein>
    <submittedName>
        <fullName evidence="1">Uncharacterized protein</fullName>
    </submittedName>
</protein>